<reference evidence="1 2" key="1">
    <citation type="submission" date="2018-01" db="EMBL/GenBank/DDBJ databases">
        <title>Complete genome sequence of Bacteriovorax stolpii DSM12778.</title>
        <authorList>
            <person name="Tang B."/>
            <person name="Chang J."/>
        </authorList>
    </citation>
    <scope>NUCLEOTIDE SEQUENCE [LARGE SCALE GENOMIC DNA]</scope>
    <source>
        <strain evidence="1 2">DSM 12778</strain>
    </source>
</reference>
<protein>
    <submittedName>
        <fullName evidence="1">Uncharacterized protein</fullName>
    </submittedName>
</protein>
<dbReference type="KEGG" id="bsto:C0V70_15045"/>
<gene>
    <name evidence="1" type="ORF">C0V70_15045</name>
</gene>
<dbReference type="InterPro" id="IPR002509">
    <property type="entry name" value="NODB_dom"/>
</dbReference>
<evidence type="ECO:0000313" key="1">
    <source>
        <dbReference type="EMBL" id="AUN99398.1"/>
    </source>
</evidence>
<dbReference type="Pfam" id="PF01522">
    <property type="entry name" value="Polysacc_deac_1"/>
    <property type="match status" value="1"/>
</dbReference>
<organism evidence="1 2">
    <name type="scientific">Bacteriovorax stolpii</name>
    <name type="common">Bdellovibrio stolpii</name>
    <dbReference type="NCBI Taxonomy" id="960"/>
    <lineage>
        <taxon>Bacteria</taxon>
        <taxon>Pseudomonadati</taxon>
        <taxon>Bdellovibrionota</taxon>
        <taxon>Bacteriovoracia</taxon>
        <taxon>Bacteriovoracales</taxon>
        <taxon>Bacteriovoracaceae</taxon>
        <taxon>Bacteriovorax</taxon>
    </lineage>
</organism>
<dbReference type="AlphaFoldDB" id="A0A2K9NV66"/>
<proteinExistence type="predicted"/>
<dbReference type="GO" id="GO:0016810">
    <property type="term" value="F:hydrolase activity, acting on carbon-nitrogen (but not peptide) bonds"/>
    <property type="evidence" value="ECO:0007669"/>
    <property type="project" value="InterPro"/>
</dbReference>
<dbReference type="Gene3D" id="3.20.20.370">
    <property type="entry name" value="Glycoside hydrolase/deacetylase"/>
    <property type="match status" value="1"/>
</dbReference>
<dbReference type="GO" id="GO:0005975">
    <property type="term" value="P:carbohydrate metabolic process"/>
    <property type="evidence" value="ECO:0007669"/>
    <property type="project" value="InterPro"/>
</dbReference>
<dbReference type="CDD" id="cd10917">
    <property type="entry name" value="CE4_NodB_like_6s_7s"/>
    <property type="match status" value="1"/>
</dbReference>
<dbReference type="InterPro" id="IPR011330">
    <property type="entry name" value="Glyco_hydro/deAcase_b/a-brl"/>
</dbReference>
<dbReference type="Proteomes" id="UP000235584">
    <property type="component" value="Chromosome"/>
</dbReference>
<keyword evidence="2" id="KW-1185">Reference proteome</keyword>
<dbReference type="OrthoDB" id="5288648at2"/>
<name>A0A2K9NV66_BACTC</name>
<dbReference type="SUPFAM" id="SSF88713">
    <property type="entry name" value="Glycoside hydrolase/deacetylase"/>
    <property type="match status" value="1"/>
</dbReference>
<dbReference type="InterPro" id="IPR050248">
    <property type="entry name" value="Polysacc_deacetylase_ArnD"/>
</dbReference>
<dbReference type="PROSITE" id="PS51677">
    <property type="entry name" value="NODB"/>
    <property type="match status" value="1"/>
</dbReference>
<evidence type="ECO:0000313" key="2">
    <source>
        <dbReference type="Proteomes" id="UP000235584"/>
    </source>
</evidence>
<dbReference type="EMBL" id="CP025704">
    <property type="protein sequence ID" value="AUN99398.1"/>
    <property type="molecule type" value="Genomic_DNA"/>
</dbReference>
<accession>A0A2K9NV66</accession>
<dbReference type="PANTHER" id="PTHR10587">
    <property type="entry name" value="GLYCOSYL TRANSFERASE-RELATED"/>
    <property type="match status" value="1"/>
</dbReference>
<sequence length="275" mass="30877">MFKGDSQMKTTLLAALFLMSASAFADFSGKIIGQQDENAQDKVFSQGNMERLHRGSKEIILTFDDGPTAAVTPKILDTLKEYGVKATFFVIANNAKDHPAIMKRILAEGHIVANHSLDHHALKDLSFFSWKKTVKKEVLDAHTILAPYMSNGKNFYFRAPEGAWDDKFADLLNKEEIGRQYIGPILWDIGGEVELKDGQYVQAADWACWSKKMTIDECLAGYMYESRKVKGGVVLMHDLRPQSAEMLAKYIPQLISEGFTFGTLDDINWDARNGK</sequence>